<dbReference type="EMBL" id="JAYFSI010000006">
    <property type="protein sequence ID" value="MEA5363214.1"/>
    <property type="molecule type" value="Genomic_DNA"/>
</dbReference>
<gene>
    <name evidence="1" type="ORF">VA596_27035</name>
</gene>
<keyword evidence="2" id="KW-1185">Reference proteome</keyword>
<dbReference type="Proteomes" id="UP001304298">
    <property type="component" value="Unassembled WGS sequence"/>
</dbReference>
<evidence type="ECO:0000313" key="2">
    <source>
        <dbReference type="Proteomes" id="UP001304298"/>
    </source>
</evidence>
<sequence>MTGERQVRLRLGTRAVSAPAEFGTEVLEYTGITVQRVEAGELMDQTWVPVGTTPTFADDEALIAEWHQALRWTQARADV</sequence>
<accession>A0ABU5RC64</accession>
<proteinExistence type="predicted"/>
<dbReference type="RefSeq" id="WP_323330964.1">
    <property type="nucleotide sequence ID" value="NZ_JAYFSI010000006.1"/>
</dbReference>
<comment type="caution">
    <text evidence="1">The sequence shown here is derived from an EMBL/GenBank/DDBJ whole genome shotgun (WGS) entry which is preliminary data.</text>
</comment>
<reference evidence="1 2" key="1">
    <citation type="submission" date="2023-12" db="EMBL/GenBank/DDBJ databases">
        <title>Amycolatopsis sp. V23-08.</title>
        <authorList>
            <person name="Somphong A."/>
        </authorList>
    </citation>
    <scope>NUCLEOTIDE SEQUENCE [LARGE SCALE GENOMIC DNA]</scope>
    <source>
        <strain evidence="1 2">V23-08</strain>
    </source>
</reference>
<organism evidence="1 2">
    <name type="scientific">Amycolatopsis heterodermiae</name>
    <dbReference type="NCBI Taxonomy" id="3110235"/>
    <lineage>
        <taxon>Bacteria</taxon>
        <taxon>Bacillati</taxon>
        <taxon>Actinomycetota</taxon>
        <taxon>Actinomycetes</taxon>
        <taxon>Pseudonocardiales</taxon>
        <taxon>Pseudonocardiaceae</taxon>
        <taxon>Amycolatopsis</taxon>
    </lineage>
</organism>
<name>A0ABU5RC64_9PSEU</name>
<evidence type="ECO:0000313" key="1">
    <source>
        <dbReference type="EMBL" id="MEA5363214.1"/>
    </source>
</evidence>
<protein>
    <submittedName>
        <fullName evidence="1">Uncharacterized protein</fullName>
    </submittedName>
</protein>